<dbReference type="Proteomes" id="UP001209257">
    <property type="component" value="Unassembled WGS sequence"/>
</dbReference>
<dbReference type="SUPFAM" id="SSF53335">
    <property type="entry name" value="S-adenosyl-L-methionine-dependent methyltransferases"/>
    <property type="match status" value="1"/>
</dbReference>
<gene>
    <name evidence="2" type="ORF">OCL06_10340</name>
</gene>
<proteinExistence type="predicted"/>
<organism evidence="2 3">
    <name type="scientific">Alteromonas salexigens</name>
    <dbReference type="NCBI Taxonomy" id="2982530"/>
    <lineage>
        <taxon>Bacteria</taxon>
        <taxon>Pseudomonadati</taxon>
        <taxon>Pseudomonadota</taxon>
        <taxon>Gammaproteobacteria</taxon>
        <taxon>Alteromonadales</taxon>
        <taxon>Alteromonadaceae</taxon>
        <taxon>Alteromonas/Salinimonas group</taxon>
        <taxon>Alteromonas</taxon>
    </lineage>
</organism>
<feature type="domain" description="Methyltransferase type 11" evidence="1">
    <location>
        <begin position="189"/>
        <end position="283"/>
    </location>
</feature>
<dbReference type="EMBL" id="JAOTJC010000008">
    <property type="protein sequence ID" value="MCU7554999.1"/>
    <property type="molecule type" value="Genomic_DNA"/>
</dbReference>
<dbReference type="InterPro" id="IPR013216">
    <property type="entry name" value="Methyltransf_11"/>
</dbReference>
<evidence type="ECO:0000313" key="3">
    <source>
        <dbReference type="Proteomes" id="UP001209257"/>
    </source>
</evidence>
<reference evidence="3" key="1">
    <citation type="submission" date="2023-07" db="EMBL/GenBank/DDBJ databases">
        <title>Study on multiphase classification of strain Alteromonas salexigens isolated from the Yellow Sea.</title>
        <authorList>
            <person name="Sun L."/>
        </authorList>
    </citation>
    <scope>NUCLEOTIDE SEQUENCE [LARGE SCALE GENOMIC DNA]</scope>
    <source>
        <strain evidence="3">ASW11-19</strain>
    </source>
</reference>
<keyword evidence="3" id="KW-1185">Reference proteome</keyword>
<keyword evidence="2" id="KW-0808">Transferase</keyword>
<dbReference type="GO" id="GO:0008168">
    <property type="term" value="F:methyltransferase activity"/>
    <property type="evidence" value="ECO:0007669"/>
    <property type="project" value="UniProtKB-KW"/>
</dbReference>
<dbReference type="InterPro" id="IPR011990">
    <property type="entry name" value="TPR-like_helical_dom_sf"/>
</dbReference>
<dbReference type="Gene3D" id="1.25.40.10">
    <property type="entry name" value="Tetratricopeptide repeat domain"/>
    <property type="match status" value="1"/>
</dbReference>
<dbReference type="Gene3D" id="3.40.50.150">
    <property type="entry name" value="Vaccinia Virus protein VP39"/>
    <property type="match status" value="1"/>
</dbReference>
<comment type="caution">
    <text evidence="2">The sequence shown here is derived from an EMBL/GenBank/DDBJ whole genome shotgun (WGS) entry which is preliminary data.</text>
</comment>
<dbReference type="PANTHER" id="PTHR43861">
    <property type="entry name" value="TRANS-ACONITATE 2-METHYLTRANSFERASE-RELATED"/>
    <property type="match status" value="1"/>
</dbReference>
<dbReference type="InterPro" id="IPR029063">
    <property type="entry name" value="SAM-dependent_MTases_sf"/>
</dbReference>
<accession>A0ABT2VT04</accession>
<dbReference type="SUPFAM" id="SSF48452">
    <property type="entry name" value="TPR-like"/>
    <property type="match status" value="1"/>
</dbReference>
<keyword evidence="2" id="KW-0489">Methyltransferase</keyword>
<protein>
    <submittedName>
        <fullName evidence="2">Class I SAM-dependent methyltransferase</fullName>
    </submittedName>
</protein>
<evidence type="ECO:0000259" key="1">
    <source>
        <dbReference type="Pfam" id="PF08241"/>
    </source>
</evidence>
<dbReference type="CDD" id="cd02440">
    <property type="entry name" value="AdoMet_MTases"/>
    <property type="match status" value="1"/>
</dbReference>
<dbReference type="Gene3D" id="3.40.50.720">
    <property type="entry name" value="NAD(P)-binding Rossmann-like Domain"/>
    <property type="match status" value="1"/>
</dbReference>
<dbReference type="RefSeq" id="WP_262994226.1">
    <property type="nucleotide sequence ID" value="NZ_JAOTJC010000008.1"/>
</dbReference>
<dbReference type="Pfam" id="PF08241">
    <property type="entry name" value="Methyltransf_11"/>
    <property type="match status" value="1"/>
</dbReference>
<name>A0ABT2VT04_9ALTE</name>
<dbReference type="GO" id="GO:0032259">
    <property type="term" value="P:methylation"/>
    <property type="evidence" value="ECO:0007669"/>
    <property type="project" value="UniProtKB-KW"/>
</dbReference>
<evidence type="ECO:0000313" key="2">
    <source>
        <dbReference type="EMBL" id="MCU7554999.1"/>
    </source>
</evidence>
<sequence length="748" mass="84960">MKLSHDQGLPAVPYTASMTFWVLSDTSLDQMSRHYPESVLTPVAAETIPANGHFLCTQRELNALSKWLDSYPSDALGSIELYATVVRTDNDELGQAETEKYLYDLGFHLDPREWQQRDYAALHDSRGFISTTFRLIKQTGHPLCTLPNLLEERDLHMDMLREFSSRSDAHVYRYAFAQELIRPGDRVLDCACGLGYGSYLLSLNENASNVTAVDICKDSVAYANQVYGHAGLRYQSLDIDCYADTQFEPFDLITSFETIEHVRDYHSFFKLCLRSLKPDGRIIASVPYMWVDETGKDPNPYHFHEFDWDKFAALFAEYGLIIEARYQQAAPGGFKLPNAPRRFEQVAIEAGEVETEWLIVIATPDLTHSLWQPQQTLPYQNLQYPDAGKVKYLDFENGYDNPWLHRQLVQVGQRIEDSAVRQGYLRKLLRHTDDDKLMLLTLLGYTISRNDPEQPAWLSEAEGALNAYNGEIVENPFTLRWFVSLASLCASRHQSLGQHSEAAELFTRITALDCNDFCPVLNIKAIEAHYALAKVYLLQNKQSHAIQHLESGKSLIFKSTETFEKCVATGEDRQADFLWSEMAELYDAGALLNKMLIAIKNCVPRQGILRQAHTWEENKRFGLFNLIEKYRHTPERAYQADMQLIARSYINKLVDKLVNLPHYQRILIWGTGVVATEVCTALQKKNIEVMGFLDSSARDKQMLCSLPVMTPDKVPGLDPDTIVLTSVGSSAAMAESLSDIKAHLVYLA</sequence>